<evidence type="ECO:0000256" key="4">
    <source>
        <dbReference type="ARBA" id="ARBA00022695"/>
    </source>
</evidence>
<comment type="cofactor">
    <cofactor evidence="1">
        <name>Mg(2+)</name>
        <dbReference type="ChEBI" id="CHEBI:18420"/>
    </cofactor>
</comment>
<dbReference type="Pfam" id="PF02696">
    <property type="entry name" value="SelO"/>
    <property type="match status" value="1"/>
</dbReference>
<name>A0AAD6YG68_9AGAR</name>
<dbReference type="AlphaFoldDB" id="A0AAD6YG68"/>
<dbReference type="PANTHER" id="PTHR32057:SF14">
    <property type="entry name" value="PROTEIN ADENYLYLTRANSFERASE SELO, MITOCHONDRIAL"/>
    <property type="match status" value="1"/>
</dbReference>
<sequence length="713" mass="78797">MTATKYTVSALPLVPPAQLLTHNLTSDPRTPSVAAFRNDVLVTNPSLQRRARLLAAEAHYSYVTPFPVSFPYRIEPPSPLDNPPESLSYIEKWLAAREARISNPATTPNASLCKYTPEVRDSAGEPELLGVAETALRDCVPHLDVGDAFTFLGTPALAANESEEISDGPPPAVAARKDLIDVFSGRAVLMSDSFAPWALRYSGHQFGTWAGQLGDGRATTILVTPHPADPRVSYELQLKGSGRTPFSRSADGLAVTRSSVREYLCSEAMYALGIPTTRALALVALPGVPVLRESMESACVVTRVAPSFLRIGSFEALSPPQNTFLFGGGQQPAHWDALRLLGEWVVRSVLKLPEMRSEPWGKALLLEVARRNARMVAAWQAYGWMHGVINTDNVSIMGLTIDYGPYAFMDVFDWFHICNHSDEEGRYAYQAQPSNIVYALRALHAALAPLIGAELALGHAVPQGWADAASTEEIDAWRARGMEELKDELERVTQSETAAAYAELMRKRLALRRTESTDEATVVRPLLNLMSEQKLDFHGTFRALTTFRPGMLSKQTDADSESVDTSLALEKLLERLLEQVPDVQNKNMDRARAKDEWLKWLNVYARRIEREAGAWEDAMDVQRALAARAANPRFVLRQWVLEEVIAAVEKDSVRGRRVLAKVLHMACNPFEPWGGEDLDVAGEAELDAEEREEQRFCGIGDNRLLGFQCSCSS</sequence>
<keyword evidence="7" id="KW-0067">ATP-binding</keyword>
<dbReference type="GO" id="GO:0070733">
    <property type="term" value="F:AMPylase activity"/>
    <property type="evidence" value="ECO:0007669"/>
    <property type="project" value="TreeGrafter"/>
</dbReference>
<proteinExistence type="inferred from homology"/>
<evidence type="ECO:0000313" key="11">
    <source>
        <dbReference type="Proteomes" id="UP001219525"/>
    </source>
</evidence>
<dbReference type="GO" id="GO:0005739">
    <property type="term" value="C:mitochondrion"/>
    <property type="evidence" value="ECO:0007669"/>
    <property type="project" value="TreeGrafter"/>
</dbReference>
<keyword evidence="11" id="KW-1185">Reference proteome</keyword>
<evidence type="ECO:0000256" key="3">
    <source>
        <dbReference type="ARBA" id="ARBA00022679"/>
    </source>
</evidence>
<reference evidence="10" key="1">
    <citation type="submission" date="2023-03" db="EMBL/GenBank/DDBJ databases">
        <title>Massive genome expansion in bonnet fungi (Mycena s.s.) driven by repeated elements and novel gene families across ecological guilds.</title>
        <authorList>
            <consortium name="Lawrence Berkeley National Laboratory"/>
            <person name="Harder C.B."/>
            <person name="Miyauchi S."/>
            <person name="Viragh M."/>
            <person name="Kuo A."/>
            <person name="Thoen E."/>
            <person name="Andreopoulos B."/>
            <person name="Lu D."/>
            <person name="Skrede I."/>
            <person name="Drula E."/>
            <person name="Henrissat B."/>
            <person name="Morin E."/>
            <person name="Kohler A."/>
            <person name="Barry K."/>
            <person name="LaButti K."/>
            <person name="Morin E."/>
            <person name="Salamov A."/>
            <person name="Lipzen A."/>
            <person name="Mereny Z."/>
            <person name="Hegedus B."/>
            <person name="Baldrian P."/>
            <person name="Stursova M."/>
            <person name="Weitz H."/>
            <person name="Taylor A."/>
            <person name="Grigoriev I.V."/>
            <person name="Nagy L.G."/>
            <person name="Martin F."/>
            <person name="Kauserud H."/>
        </authorList>
    </citation>
    <scope>NUCLEOTIDE SEQUENCE</scope>
    <source>
        <strain evidence="10">9144</strain>
    </source>
</reference>
<dbReference type="PANTHER" id="PTHR32057">
    <property type="entry name" value="PROTEIN ADENYLYLTRANSFERASE SELO, MITOCHONDRIAL"/>
    <property type="match status" value="1"/>
</dbReference>
<dbReference type="GO" id="GO:0046872">
    <property type="term" value="F:metal ion binding"/>
    <property type="evidence" value="ECO:0007669"/>
    <property type="project" value="UniProtKB-KW"/>
</dbReference>
<keyword evidence="4" id="KW-0548">Nucleotidyltransferase</keyword>
<evidence type="ECO:0000256" key="1">
    <source>
        <dbReference type="ARBA" id="ARBA00001946"/>
    </source>
</evidence>
<evidence type="ECO:0000256" key="7">
    <source>
        <dbReference type="ARBA" id="ARBA00022840"/>
    </source>
</evidence>
<evidence type="ECO:0000256" key="9">
    <source>
        <dbReference type="ARBA" id="ARBA00031547"/>
    </source>
</evidence>
<dbReference type="Proteomes" id="UP001219525">
    <property type="component" value="Unassembled WGS sequence"/>
</dbReference>
<dbReference type="InterPro" id="IPR003846">
    <property type="entry name" value="SelO"/>
</dbReference>
<evidence type="ECO:0000256" key="6">
    <source>
        <dbReference type="ARBA" id="ARBA00022741"/>
    </source>
</evidence>
<protein>
    <recommendedName>
        <fullName evidence="9">Selenoprotein O</fullName>
    </recommendedName>
</protein>
<dbReference type="GO" id="GO:0005524">
    <property type="term" value="F:ATP binding"/>
    <property type="evidence" value="ECO:0007669"/>
    <property type="project" value="UniProtKB-KW"/>
</dbReference>
<dbReference type="EMBL" id="JARJCW010000010">
    <property type="protein sequence ID" value="KAJ7219911.1"/>
    <property type="molecule type" value="Genomic_DNA"/>
</dbReference>
<keyword evidence="3" id="KW-0808">Transferase</keyword>
<evidence type="ECO:0000256" key="8">
    <source>
        <dbReference type="ARBA" id="ARBA00022842"/>
    </source>
</evidence>
<accession>A0AAD6YG68</accession>
<keyword evidence="6" id="KW-0547">Nucleotide-binding</keyword>
<gene>
    <name evidence="10" type="ORF">GGX14DRAFT_584666</name>
</gene>
<keyword evidence="8" id="KW-0460">Magnesium</keyword>
<comment type="similarity">
    <text evidence="2">Belongs to the SELO family.</text>
</comment>
<evidence type="ECO:0000256" key="2">
    <source>
        <dbReference type="ARBA" id="ARBA00009747"/>
    </source>
</evidence>
<evidence type="ECO:0000313" key="10">
    <source>
        <dbReference type="EMBL" id="KAJ7219911.1"/>
    </source>
</evidence>
<organism evidence="10 11">
    <name type="scientific">Mycena pura</name>
    <dbReference type="NCBI Taxonomy" id="153505"/>
    <lineage>
        <taxon>Eukaryota</taxon>
        <taxon>Fungi</taxon>
        <taxon>Dikarya</taxon>
        <taxon>Basidiomycota</taxon>
        <taxon>Agaricomycotina</taxon>
        <taxon>Agaricomycetes</taxon>
        <taxon>Agaricomycetidae</taxon>
        <taxon>Agaricales</taxon>
        <taxon>Marasmiineae</taxon>
        <taxon>Mycenaceae</taxon>
        <taxon>Mycena</taxon>
    </lineage>
</organism>
<keyword evidence="5" id="KW-0479">Metal-binding</keyword>
<comment type="caution">
    <text evidence="10">The sequence shown here is derived from an EMBL/GenBank/DDBJ whole genome shotgun (WGS) entry which is preliminary data.</text>
</comment>
<evidence type="ECO:0000256" key="5">
    <source>
        <dbReference type="ARBA" id="ARBA00022723"/>
    </source>
</evidence>